<gene>
    <name evidence="2" type="ORF">B0H15DRAFT_853591</name>
</gene>
<dbReference type="EMBL" id="JARJCN010000048">
    <property type="protein sequence ID" value="KAJ7081799.1"/>
    <property type="molecule type" value="Genomic_DNA"/>
</dbReference>
<feature type="compositionally biased region" description="Basic residues" evidence="1">
    <location>
        <begin position="195"/>
        <end position="206"/>
    </location>
</feature>
<keyword evidence="3" id="KW-1185">Reference proteome</keyword>
<sequence length="227" mass="25567">MALYPSSSSSKSAPTPGKTEFEILKASHKFLREEGDGAPRSWDEQLATKYYDSLFREYAVCDLKHYKSGNFALRWRTEAEVLAGAGETSCGNTRCRHHDPASRPARTPLSTLELPFTYSEHGAAKSALVKAVLCEKCLGKLMWTRRKEKERLAPGADAGGDRSSPKEGLVLDAADERGSERRKRPREVDDGGREVRRRRRDSRSRSPRPAAHRQDGTERPRRRSPTR</sequence>
<dbReference type="Proteomes" id="UP001222325">
    <property type="component" value="Unassembled WGS sequence"/>
</dbReference>
<evidence type="ECO:0000256" key="1">
    <source>
        <dbReference type="SAM" id="MobiDB-lite"/>
    </source>
</evidence>
<feature type="region of interest" description="Disordered" evidence="1">
    <location>
        <begin position="149"/>
        <end position="227"/>
    </location>
</feature>
<accession>A0AAD6TYA2</accession>
<evidence type="ECO:0000313" key="3">
    <source>
        <dbReference type="Proteomes" id="UP001222325"/>
    </source>
</evidence>
<protein>
    <submittedName>
        <fullName evidence="2">Folate-sensitive fragile site protein Fra10Ac1-domain-containing protein</fullName>
    </submittedName>
</protein>
<dbReference type="AlphaFoldDB" id="A0AAD6TYA2"/>
<dbReference type="Pfam" id="PF09725">
    <property type="entry name" value="Fra10Ac1"/>
    <property type="match status" value="1"/>
</dbReference>
<dbReference type="InterPro" id="IPR019129">
    <property type="entry name" value="Folate-sensitive_fs_Fra10Ac1"/>
</dbReference>
<reference evidence="2" key="1">
    <citation type="submission" date="2023-03" db="EMBL/GenBank/DDBJ databases">
        <title>Massive genome expansion in bonnet fungi (Mycena s.s.) driven by repeated elements and novel gene families across ecological guilds.</title>
        <authorList>
            <consortium name="Lawrence Berkeley National Laboratory"/>
            <person name="Harder C.B."/>
            <person name="Miyauchi S."/>
            <person name="Viragh M."/>
            <person name="Kuo A."/>
            <person name="Thoen E."/>
            <person name="Andreopoulos B."/>
            <person name="Lu D."/>
            <person name="Skrede I."/>
            <person name="Drula E."/>
            <person name="Henrissat B."/>
            <person name="Morin E."/>
            <person name="Kohler A."/>
            <person name="Barry K."/>
            <person name="LaButti K."/>
            <person name="Morin E."/>
            <person name="Salamov A."/>
            <person name="Lipzen A."/>
            <person name="Mereny Z."/>
            <person name="Hegedus B."/>
            <person name="Baldrian P."/>
            <person name="Stursova M."/>
            <person name="Weitz H."/>
            <person name="Taylor A."/>
            <person name="Grigoriev I.V."/>
            <person name="Nagy L.G."/>
            <person name="Martin F."/>
            <person name="Kauserud H."/>
        </authorList>
    </citation>
    <scope>NUCLEOTIDE SEQUENCE</scope>
    <source>
        <strain evidence="2">CBHHK173m</strain>
    </source>
</reference>
<organism evidence="2 3">
    <name type="scientific">Mycena belliarum</name>
    <dbReference type="NCBI Taxonomy" id="1033014"/>
    <lineage>
        <taxon>Eukaryota</taxon>
        <taxon>Fungi</taxon>
        <taxon>Dikarya</taxon>
        <taxon>Basidiomycota</taxon>
        <taxon>Agaricomycotina</taxon>
        <taxon>Agaricomycetes</taxon>
        <taxon>Agaricomycetidae</taxon>
        <taxon>Agaricales</taxon>
        <taxon>Marasmiineae</taxon>
        <taxon>Mycenaceae</taxon>
        <taxon>Mycena</taxon>
    </lineage>
</organism>
<evidence type="ECO:0000313" key="2">
    <source>
        <dbReference type="EMBL" id="KAJ7081799.1"/>
    </source>
</evidence>
<proteinExistence type="predicted"/>
<comment type="caution">
    <text evidence="2">The sequence shown here is derived from an EMBL/GenBank/DDBJ whole genome shotgun (WGS) entry which is preliminary data.</text>
</comment>
<name>A0AAD6TYA2_9AGAR</name>